<evidence type="ECO:0000256" key="1">
    <source>
        <dbReference type="SAM" id="Coils"/>
    </source>
</evidence>
<dbReference type="InParanoid" id="A0A401GGF7"/>
<protein>
    <submittedName>
        <fullName evidence="2">Uncharacterized protein</fullName>
    </submittedName>
</protein>
<evidence type="ECO:0000313" key="2">
    <source>
        <dbReference type="EMBL" id="GBE81274.1"/>
    </source>
</evidence>
<gene>
    <name evidence="2" type="ORF">SCP_0310010</name>
</gene>
<dbReference type="Proteomes" id="UP000287166">
    <property type="component" value="Unassembled WGS sequence"/>
</dbReference>
<feature type="coiled-coil region" evidence="1">
    <location>
        <begin position="51"/>
        <end position="103"/>
    </location>
</feature>
<dbReference type="EMBL" id="BFAD01000003">
    <property type="protein sequence ID" value="GBE81274.1"/>
    <property type="molecule type" value="Genomic_DNA"/>
</dbReference>
<dbReference type="AlphaFoldDB" id="A0A401GGF7"/>
<proteinExistence type="predicted"/>
<keyword evidence="1" id="KW-0175">Coiled coil</keyword>
<evidence type="ECO:0000313" key="3">
    <source>
        <dbReference type="Proteomes" id="UP000287166"/>
    </source>
</evidence>
<name>A0A401GGF7_9APHY</name>
<organism evidence="2 3">
    <name type="scientific">Sparassis crispa</name>
    <dbReference type="NCBI Taxonomy" id="139825"/>
    <lineage>
        <taxon>Eukaryota</taxon>
        <taxon>Fungi</taxon>
        <taxon>Dikarya</taxon>
        <taxon>Basidiomycota</taxon>
        <taxon>Agaricomycotina</taxon>
        <taxon>Agaricomycetes</taxon>
        <taxon>Polyporales</taxon>
        <taxon>Sparassidaceae</taxon>
        <taxon>Sparassis</taxon>
    </lineage>
</organism>
<sequence>MSISFAPLFKIAWKLGLALAAFKCGFYIASHLGRAGTILRIRSFPPTVSRHVILQEQNVQLKAEIEDSKRSIKDLLDRLQHEKERAKHEVERLGQEIDFWRRMEGLARVGIQTRDEKLQQQQVLLAVHCDELRVLEARLLNVTSLTHEQLHMQERAIREALLDRQRTELLNAHSYLSPVNTVSDSEVVQMLRSLNLEISRTATFLTESFRAEDRRDGEGITRAFERTKESVGPVIAELLESSRQQEDPILVHFALQASIASFSAGIISAWDFQHQSNSIFAGIYKQMLKSETQNIAGRWRALTRQYSKLRLYNGRDLSPGFIHQLADLLCNIMVLAGARIDTEQTLQLASENFQNIVHLALDIQRIIGEDITSCDLEILLVPGEEFFDPENMEDVYGGEILDDDGLPPVFCTSHLGLRRHEKAEADVGDDIHSTILLKPKVVLEAFVYELMGAEEEEDPDDTEDA</sequence>
<dbReference type="OrthoDB" id="3222645at2759"/>
<accession>A0A401GGF7</accession>
<dbReference type="GeneID" id="38778191"/>
<keyword evidence="3" id="KW-1185">Reference proteome</keyword>
<comment type="caution">
    <text evidence="2">The sequence shown here is derived from an EMBL/GenBank/DDBJ whole genome shotgun (WGS) entry which is preliminary data.</text>
</comment>
<reference evidence="2 3" key="1">
    <citation type="journal article" date="2018" name="Sci. Rep.">
        <title>Genome sequence of the cauliflower mushroom Sparassis crispa (Hanabiratake) and its association with beneficial usage.</title>
        <authorList>
            <person name="Kiyama R."/>
            <person name="Furutani Y."/>
            <person name="Kawaguchi K."/>
            <person name="Nakanishi T."/>
        </authorList>
    </citation>
    <scope>NUCLEOTIDE SEQUENCE [LARGE SCALE GENOMIC DNA]</scope>
</reference>
<dbReference type="RefSeq" id="XP_027612187.1">
    <property type="nucleotide sequence ID" value="XM_027756386.1"/>
</dbReference>